<evidence type="ECO:0000256" key="5">
    <source>
        <dbReference type="ARBA" id="ARBA00022737"/>
    </source>
</evidence>
<evidence type="ECO:0000256" key="11">
    <source>
        <dbReference type="ARBA" id="ARBA00049090"/>
    </source>
</evidence>
<comment type="similarity">
    <text evidence="2 23">Belongs to the mitochondrial carrier (TC 2.A.29) family.</text>
</comment>
<dbReference type="PANTHER" id="PTHR45624">
    <property type="entry name" value="MITOCHONDRIAL BASIC AMINO ACIDS TRANSPORTER-RELATED"/>
    <property type="match status" value="1"/>
</dbReference>
<dbReference type="GO" id="GO:0005289">
    <property type="term" value="F:high-affinity L-arginine transmembrane transporter activity"/>
    <property type="evidence" value="ECO:0007669"/>
    <property type="project" value="TreeGrafter"/>
</dbReference>
<feature type="repeat" description="Solcar" evidence="22">
    <location>
        <begin position="91"/>
        <end position="174"/>
    </location>
</feature>
<evidence type="ECO:0000256" key="21">
    <source>
        <dbReference type="ARBA" id="ARBA00080567"/>
    </source>
</evidence>
<dbReference type="InterPro" id="IPR018108">
    <property type="entry name" value="MCP_transmembrane"/>
</dbReference>
<evidence type="ECO:0000256" key="2">
    <source>
        <dbReference type="ARBA" id="ARBA00006375"/>
    </source>
</evidence>
<feature type="repeat" description="Solcar" evidence="22">
    <location>
        <begin position="2"/>
        <end position="86"/>
    </location>
</feature>
<gene>
    <name evidence="25" type="ORF">RN001_012164</name>
</gene>
<evidence type="ECO:0000256" key="17">
    <source>
        <dbReference type="ARBA" id="ARBA00071763"/>
    </source>
</evidence>
<dbReference type="FunFam" id="1.50.40.10:FF:000037">
    <property type="entry name" value="Solute carrier family 25 member 29"/>
    <property type="match status" value="1"/>
</dbReference>
<keyword evidence="26" id="KW-1185">Reference proteome</keyword>
<dbReference type="GO" id="GO:0005743">
    <property type="term" value="C:mitochondrial inner membrane"/>
    <property type="evidence" value="ECO:0007669"/>
    <property type="project" value="UniProtKB-SubCell"/>
</dbReference>
<keyword evidence="6" id="KW-0999">Mitochondrion inner membrane</keyword>
<keyword evidence="4 22" id="KW-0812">Transmembrane</keyword>
<evidence type="ECO:0000256" key="1">
    <source>
        <dbReference type="ARBA" id="ARBA00004448"/>
    </source>
</evidence>
<evidence type="ECO:0000256" key="16">
    <source>
        <dbReference type="ARBA" id="ARBA00052673"/>
    </source>
</evidence>
<keyword evidence="5" id="KW-0677">Repeat</keyword>
<comment type="catalytic activity">
    <reaction evidence="16">
        <text>N(omega)-methyl-L-arginine(in) + L-arginine(out) = N(omega)-methyl-L-arginine(out) + L-arginine(in)</text>
        <dbReference type="Rhea" id="RHEA:72803"/>
        <dbReference type="ChEBI" id="CHEBI:32682"/>
        <dbReference type="ChEBI" id="CHEBI:114953"/>
    </reaction>
</comment>
<evidence type="ECO:0000256" key="13">
    <source>
        <dbReference type="ARBA" id="ARBA00050768"/>
    </source>
</evidence>
<dbReference type="Gene3D" id="1.50.40.10">
    <property type="entry name" value="Mitochondrial carrier domain"/>
    <property type="match status" value="2"/>
</dbReference>
<keyword evidence="9" id="KW-0496">Mitochondrion</keyword>
<name>A0AAN7P3G3_9COLE</name>
<accession>A0AAN7P3G3</accession>
<dbReference type="AlphaFoldDB" id="A0AAN7P3G3"/>
<dbReference type="FunFam" id="2.10.90.10:FF:000049">
    <property type="entry name" value="Glycoprotein hormone alpha 2"/>
    <property type="match status" value="1"/>
</dbReference>
<evidence type="ECO:0000256" key="18">
    <source>
        <dbReference type="ARBA" id="ARBA00076491"/>
    </source>
</evidence>
<dbReference type="Gene3D" id="2.10.90.10">
    <property type="entry name" value="Cystine-knot cytokines"/>
    <property type="match status" value="1"/>
</dbReference>
<evidence type="ECO:0000256" key="8">
    <source>
        <dbReference type="ARBA" id="ARBA00022989"/>
    </source>
</evidence>
<comment type="catalytic activity">
    <reaction evidence="13">
        <text>L-histidine(out) + L-arginine(in) = L-histidine(in) + L-arginine(out)</text>
        <dbReference type="Rhea" id="RHEA:71063"/>
        <dbReference type="ChEBI" id="CHEBI:32682"/>
        <dbReference type="ChEBI" id="CHEBI:57595"/>
    </reaction>
</comment>
<feature type="transmembrane region" description="Helical" evidence="24">
    <location>
        <begin position="315"/>
        <end position="333"/>
    </location>
</feature>
<keyword evidence="10 22" id="KW-0472">Membrane</keyword>
<sequence>MATDFIAGCFGGCAGILVGHPLDTIKVNLQTQDASCPKYKGTLHCFRSIFVKEGVRGMYKGMSSPLVGVAAINAIIFGVYGNAQRCSSDPNSLVSHFLAGTAAGLAQTGICSPMELAKTRAQLSGTNMGSLQCLKNIYKSEGFRGIFRGVTITAAREAPSFATYFVTYEYLTRSNDHTQTSTGTMLLAGGLAGCASWTIVYPVDIVKSRLQMDGINGVQKYNGAVDCFRKGLASEGVSFLTRGLAPTLIRAFPTNAACFTAVTWSIRLLSGDITNTDHNSDTSVWTIENASHSSFRRCKNCLKRRPGASRRMPKYWIFLVLIFLNVLVATVITKDAWQKPGCHKIGHTRKISIPNCVEFHMTTNACRGFCESWSVPSGPKASPTQPVTSVGQCCNIMDTEPVEARVLCVDGVRTLTFKSAVTCSCYHCKKD</sequence>
<evidence type="ECO:0000256" key="3">
    <source>
        <dbReference type="ARBA" id="ARBA00022448"/>
    </source>
</evidence>
<evidence type="ECO:0000256" key="10">
    <source>
        <dbReference type="ARBA" id="ARBA00023136"/>
    </source>
</evidence>
<evidence type="ECO:0000256" key="14">
    <source>
        <dbReference type="ARBA" id="ARBA00051045"/>
    </source>
</evidence>
<evidence type="ECO:0000256" key="15">
    <source>
        <dbReference type="ARBA" id="ARBA00051921"/>
    </source>
</evidence>
<dbReference type="PANTHER" id="PTHR45624:SF61">
    <property type="entry name" value="MITOCHONDRIAL BASIC AMINO ACIDS TRANSPORTER"/>
    <property type="match status" value="1"/>
</dbReference>
<reference evidence="26" key="1">
    <citation type="submission" date="2023-01" db="EMBL/GenBank/DDBJ databases">
        <title>Key to firefly adult light organ development and bioluminescence: homeobox transcription factors regulate luciferase expression and transportation to peroxisome.</title>
        <authorList>
            <person name="Fu X."/>
        </authorList>
    </citation>
    <scope>NUCLEOTIDE SEQUENCE [LARGE SCALE GENOMIC DNA]</scope>
</reference>
<dbReference type="InterPro" id="IPR023395">
    <property type="entry name" value="MCP_dom_sf"/>
</dbReference>
<organism evidence="25 26">
    <name type="scientific">Aquatica leii</name>
    <dbReference type="NCBI Taxonomy" id="1421715"/>
    <lineage>
        <taxon>Eukaryota</taxon>
        <taxon>Metazoa</taxon>
        <taxon>Ecdysozoa</taxon>
        <taxon>Arthropoda</taxon>
        <taxon>Hexapoda</taxon>
        <taxon>Insecta</taxon>
        <taxon>Pterygota</taxon>
        <taxon>Neoptera</taxon>
        <taxon>Endopterygota</taxon>
        <taxon>Coleoptera</taxon>
        <taxon>Polyphaga</taxon>
        <taxon>Elateriformia</taxon>
        <taxon>Elateroidea</taxon>
        <taxon>Lampyridae</taxon>
        <taxon>Luciolinae</taxon>
        <taxon>Aquatica</taxon>
    </lineage>
</organism>
<dbReference type="EMBL" id="JARPUR010000005">
    <property type="protein sequence ID" value="KAK4875742.1"/>
    <property type="molecule type" value="Genomic_DNA"/>
</dbReference>
<protein>
    <recommendedName>
        <fullName evidence="17">Mitochondrial basic amino acids transporter</fullName>
    </recommendedName>
    <alternativeName>
        <fullName evidence="21">Carnitine/acylcarnitine translocase-like</fullName>
    </alternativeName>
    <alternativeName>
        <fullName evidence="20">Mitochondrial carnitine/acylcarnitine carrier protein CACL</fullName>
    </alternativeName>
    <alternativeName>
        <fullName evidence="19">Mitochondrial ornithine transporter 3</fullName>
    </alternativeName>
    <alternativeName>
        <fullName evidence="18">Solute carrier family 25 member 29</fullName>
    </alternativeName>
</protein>
<comment type="catalytic activity">
    <reaction evidence="15">
        <text>L-ornithine(in) + L-arginine(out) = L-ornithine(out) + L-arginine(in)</text>
        <dbReference type="Rhea" id="RHEA:34991"/>
        <dbReference type="ChEBI" id="CHEBI:32682"/>
        <dbReference type="ChEBI" id="CHEBI:46911"/>
    </reaction>
</comment>
<evidence type="ECO:0000256" key="20">
    <source>
        <dbReference type="ARBA" id="ARBA00079387"/>
    </source>
</evidence>
<evidence type="ECO:0000256" key="9">
    <source>
        <dbReference type="ARBA" id="ARBA00023128"/>
    </source>
</evidence>
<keyword evidence="7" id="KW-0029">Amino-acid transport</keyword>
<keyword evidence="8 24" id="KW-1133">Transmembrane helix</keyword>
<feature type="repeat" description="Solcar" evidence="22">
    <location>
        <begin position="180"/>
        <end position="268"/>
    </location>
</feature>
<comment type="caution">
    <text evidence="25">The sequence shown here is derived from an EMBL/GenBank/DDBJ whole genome shotgun (WGS) entry which is preliminary data.</text>
</comment>
<dbReference type="InterPro" id="IPR029034">
    <property type="entry name" value="Cystine-knot_cytokine"/>
</dbReference>
<evidence type="ECO:0000313" key="26">
    <source>
        <dbReference type="Proteomes" id="UP001353858"/>
    </source>
</evidence>
<keyword evidence="3 23" id="KW-0813">Transport</keyword>
<evidence type="ECO:0000256" key="24">
    <source>
        <dbReference type="SAM" id="Phobius"/>
    </source>
</evidence>
<evidence type="ECO:0000256" key="4">
    <source>
        <dbReference type="ARBA" id="ARBA00022692"/>
    </source>
</evidence>
<proteinExistence type="inferred from homology"/>
<evidence type="ECO:0000256" key="19">
    <source>
        <dbReference type="ARBA" id="ARBA00078745"/>
    </source>
</evidence>
<evidence type="ECO:0000256" key="23">
    <source>
        <dbReference type="RuleBase" id="RU000488"/>
    </source>
</evidence>
<comment type="catalytic activity">
    <reaction evidence="11">
        <text>L-lysine(out) + L-arginine(in) = L-lysine(in) + L-arginine(out)</text>
        <dbReference type="Rhea" id="RHEA:70827"/>
        <dbReference type="ChEBI" id="CHEBI:32551"/>
        <dbReference type="ChEBI" id="CHEBI:32682"/>
    </reaction>
</comment>
<evidence type="ECO:0000256" key="7">
    <source>
        <dbReference type="ARBA" id="ARBA00022970"/>
    </source>
</evidence>
<comment type="catalytic activity">
    <reaction evidence="12">
        <text>L-histidine(out) = L-histidine(in)</text>
        <dbReference type="Rhea" id="RHEA:72807"/>
        <dbReference type="ChEBI" id="CHEBI:57595"/>
    </reaction>
</comment>
<dbReference type="PROSITE" id="PS50920">
    <property type="entry name" value="SOLCAR"/>
    <property type="match status" value="3"/>
</dbReference>
<dbReference type="Proteomes" id="UP001353858">
    <property type="component" value="Unassembled WGS sequence"/>
</dbReference>
<dbReference type="InterPro" id="IPR050567">
    <property type="entry name" value="Mitochondrial_Carrier"/>
</dbReference>
<dbReference type="SUPFAM" id="SSF103506">
    <property type="entry name" value="Mitochondrial carrier"/>
    <property type="match status" value="1"/>
</dbReference>
<comment type="catalytic activity">
    <reaction evidence="14">
        <text>L-homoarginine(in) + L-arginine(out) = L-homoarginine(out) + L-arginine(in)</text>
        <dbReference type="Rhea" id="RHEA:72799"/>
        <dbReference type="ChEBI" id="CHEBI:32682"/>
        <dbReference type="ChEBI" id="CHEBI:143006"/>
    </reaction>
</comment>
<dbReference type="GO" id="GO:1990575">
    <property type="term" value="P:mitochondrial L-ornithine transmembrane transport"/>
    <property type="evidence" value="ECO:0007669"/>
    <property type="project" value="TreeGrafter"/>
</dbReference>
<evidence type="ECO:0000256" key="22">
    <source>
        <dbReference type="PROSITE-ProRule" id="PRU00282"/>
    </source>
</evidence>
<evidence type="ECO:0000256" key="6">
    <source>
        <dbReference type="ARBA" id="ARBA00022792"/>
    </source>
</evidence>
<evidence type="ECO:0000256" key="12">
    <source>
        <dbReference type="ARBA" id="ARBA00050592"/>
    </source>
</evidence>
<dbReference type="Pfam" id="PF00153">
    <property type="entry name" value="Mito_carr"/>
    <property type="match status" value="3"/>
</dbReference>
<evidence type="ECO:0000313" key="25">
    <source>
        <dbReference type="EMBL" id="KAK4875742.1"/>
    </source>
</evidence>
<comment type="subcellular location">
    <subcellularLocation>
        <location evidence="1">Mitochondrion inner membrane</location>
        <topology evidence="1">Multi-pass membrane protein</topology>
    </subcellularLocation>
</comment>